<dbReference type="PANTHER" id="PTHR12133">
    <property type="entry name" value="TRNA (ADENINE(58)-N(1))-METHYLTRANSFERASE"/>
    <property type="match status" value="1"/>
</dbReference>
<evidence type="ECO:0000256" key="3">
    <source>
        <dbReference type="ARBA" id="ARBA00022691"/>
    </source>
</evidence>
<keyword evidence="10" id="KW-1185">Reference proteome</keyword>
<dbReference type="InterPro" id="IPR049470">
    <property type="entry name" value="TRM61_C"/>
</dbReference>
<evidence type="ECO:0000313" key="10">
    <source>
        <dbReference type="Proteomes" id="UP001216390"/>
    </source>
</evidence>
<keyword evidence="4 5" id="KW-0819">tRNA processing</keyword>
<dbReference type="KEGG" id="ima:PO878_10750"/>
<feature type="binding site" evidence="6">
    <location>
        <position position="229"/>
    </location>
    <ligand>
        <name>S-adenosyl-L-methionine</name>
        <dbReference type="ChEBI" id="CHEBI:59789"/>
    </ligand>
</feature>
<dbReference type="Gene3D" id="3.10.330.20">
    <property type="match status" value="1"/>
</dbReference>
<dbReference type="Pfam" id="PF14801">
    <property type="entry name" value="TrmI-like_N"/>
    <property type="match status" value="1"/>
</dbReference>
<dbReference type="GO" id="GO:0030488">
    <property type="term" value="P:tRNA methylation"/>
    <property type="evidence" value="ECO:0007669"/>
    <property type="project" value="InterPro"/>
</dbReference>
<dbReference type="PANTHER" id="PTHR12133:SF1">
    <property type="entry name" value="TRNA (ADENINE(58)-N(1))-METHYLTRANSFERASE, MITOCHONDRIAL"/>
    <property type="match status" value="1"/>
</dbReference>
<accession>A0AAF0BT08</accession>
<protein>
    <recommendedName>
        <fullName evidence="5">tRNA (adenine(58)-N(1))-methyltransferase TrmI</fullName>
        <ecNumber evidence="5">2.1.1.220</ecNumber>
    </recommendedName>
</protein>
<dbReference type="FunFam" id="3.10.330.20:FF:000003">
    <property type="entry name" value="tRNA (Adenine(58)-N(1))-methyltransferase, mitochondrial isoform X1"/>
    <property type="match status" value="1"/>
</dbReference>
<feature type="binding site" evidence="6">
    <location>
        <position position="213"/>
    </location>
    <ligand>
        <name>S-adenosyl-L-methionine</name>
        <dbReference type="ChEBI" id="CHEBI:59789"/>
    </ligand>
</feature>
<feature type="binding site" evidence="6">
    <location>
        <begin position="164"/>
        <end position="167"/>
    </location>
    <ligand>
        <name>S-adenosyl-L-methionine</name>
        <dbReference type="ChEBI" id="CHEBI:59789"/>
    </ligand>
</feature>
<comment type="subunit">
    <text evidence="5">Homotetramer composed of a dimer of dimers.</text>
</comment>
<dbReference type="RefSeq" id="WP_272738714.1">
    <property type="nucleotide sequence ID" value="NZ_CP116942.1"/>
</dbReference>
<dbReference type="EMBL" id="CP116942">
    <property type="protein sequence ID" value="WCO69201.1"/>
    <property type="molecule type" value="Genomic_DNA"/>
</dbReference>
<evidence type="ECO:0000256" key="6">
    <source>
        <dbReference type="PIRSR" id="PIRSR017269-1"/>
    </source>
</evidence>
<keyword evidence="1 5" id="KW-0489">Methyltransferase</keyword>
<feature type="domain" description="tRNA (adenine(58)-N(1))-methyltransferase catalytic subunit TRM61 C-terminal" evidence="8">
    <location>
        <begin position="118"/>
        <end position="288"/>
    </location>
</feature>
<dbReference type="CDD" id="cd02440">
    <property type="entry name" value="AdoMet_MTases"/>
    <property type="match status" value="1"/>
</dbReference>
<feature type="compositionally biased region" description="Low complexity" evidence="7">
    <location>
        <begin position="41"/>
        <end position="59"/>
    </location>
</feature>
<name>A0AAF0BT08_9ACTN</name>
<gene>
    <name evidence="9" type="ORF">PO878_10750</name>
</gene>
<dbReference type="SUPFAM" id="SSF53335">
    <property type="entry name" value="S-adenosyl-L-methionine-dependent methyltransferases"/>
    <property type="match status" value="1"/>
</dbReference>
<keyword evidence="2 5" id="KW-0808">Transferase</keyword>
<organism evidence="9 10">
    <name type="scientific">Iamia majanohamensis</name>
    <dbReference type="NCBI Taxonomy" id="467976"/>
    <lineage>
        <taxon>Bacteria</taxon>
        <taxon>Bacillati</taxon>
        <taxon>Actinomycetota</taxon>
        <taxon>Acidimicrobiia</taxon>
        <taxon>Acidimicrobiales</taxon>
        <taxon>Iamiaceae</taxon>
        <taxon>Iamia</taxon>
    </lineage>
</organism>
<feature type="compositionally biased region" description="Low complexity" evidence="7">
    <location>
        <begin position="1"/>
        <end position="18"/>
    </location>
</feature>
<evidence type="ECO:0000313" key="9">
    <source>
        <dbReference type="EMBL" id="WCO69201.1"/>
    </source>
</evidence>
<reference evidence="9" key="1">
    <citation type="submission" date="2023-01" db="EMBL/GenBank/DDBJ databases">
        <title>The diversity of Class Acidimicrobiia in South China Sea sediment environments and the proposal of Iamia marina sp. nov., a novel species of the genus Iamia.</title>
        <authorList>
            <person name="He Y."/>
            <person name="Tian X."/>
        </authorList>
    </citation>
    <scope>NUCLEOTIDE SEQUENCE</scope>
    <source>
        <strain evidence="9">DSM 19957</strain>
    </source>
</reference>
<dbReference type="GO" id="GO:0160107">
    <property type="term" value="F:tRNA (adenine(58)-N1)-methyltransferase activity"/>
    <property type="evidence" value="ECO:0007669"/>
    <property type="project" value="UniProtKB-EC"/>
</dbReference>
<comment type="function">
    <text evidence="5">Catalyzes the S-adenosyl-L-methionine-dependent formation of N(1)-methyladenine at position 58 (m1A58) in tRNA.</text>
</comment>
<dbReference type="Gene3D" id="3.40.50.150">
    <property type="entry name" value="Vaccinia Virus protein VP39"/>
    <property type="match status" value="1"/>
</dbReference>
<keyword evidence="3 5" id="KW-0949">S-adenosyl-L-methionine</keyword>
<evidence type="ECO:0000256" key="5">
    <source>
        <dbReference type="PIRNR" id="PIRNR017269"/>
    </source>
</evidence>
<feature type="binding site" evidence="6">
    <location>
        <position position="182"/>
    </location>
    <ligand>
        <name>S-adenosyl-L-methionine</name>
        <dbReference type="ChEBI" id="CHEBI:59789"/>
    </ligand>
</feature>
<dbReference type="GO" id="GO:0031515">
    <property type="term" value="C:tRNA (m1A) methyltransferase complex"/>
    <property type="evidence" value="ECO:0007669"/>
    <property type="project" value="UniProtKB-UniRule"/>
</dbReference>
<feature type="compositionally biased region" description="Pro residues" evidence="7">
    <location>
        <begin position="20"/>
        <end position="29"/>
    </location>
</feature>
<feature type="region of interest" description="Disordered" evidence="7">
    <location>
        <begin position="1"/>
        <end position="59"/>
    </location>
</feature>
<dbReference type="InterPro" id="IPR029063">
    <property type="entry name" value="SAM-dependent_MTases_sf"/>
</dbReference>
<comment type="catalytic activity">
    <reaction evidence="5">
        <text>adenosine(58) in tRNA + S-adenosyl-L-methionine = N(1)-methyladenosine(58) in tRNA + S-adenosyl-L-homocysteine + H(+)</text>
        <dbReference type="Rhea" id="RHEA:43152"/>
        <dbReference type="Rhea" id="RHEA-COMP:10365"/>
        <dbReference type="Rhea" id="RHEA-COMP:10366"/>
        <dbReference type="ChEBI" id="CHEBI:15378"/>
        <dbReference type="ChEBI" id="CHEBI:57856"/>
        <dbReference type="ChEBI" id="CHEBI:59789"/>
        <dbReference type="ChEBI" id="CHEBI:74411"/>
        <dbReference type="ChEBI" id="CHEBI:74491"/>
        <dbReference type="EC" id="2.1.1.220"/>
    </reaction>
</comment>
<dbReference type="PIRSF" id="PIRSF017269">
    <property type="entry name" value="GCD14"/>
    <property type="match status" value="1"/>
</dbReference>
<proteinExistence type="inferred from homology"/>
<sequence>MTDPVPAPADDATPVEDAPAPDPAPPPGGATPDAPDRADGAPDGDAADAGGTAAADPARPLAPGEMVLLVDGKGRRYLVTLQEGAEFHSHAGYVAHDDLLGRDAGREVRSTRNARYVVLRPTLSDYVLKMPRGAQVIYPKDIGPLLMLADVHPGVRILESGVGSGALSMALLRCGADIVGYELREDFAARARRNVGSFLGEEVLDRYRVEVRDCYEGIDAPDIDRVVLDLPEPWRVVEPAAAALQPGGLLVAYTPQITQAVRLREALEAGPFTMAETLEVMQRGWHIEGQAVRPNHRMVGHTGFLTCARLLGA</sequence>
<evidence type="ECO:0000256" key="4">
    <source>
        <dbReference type="ARBA" id="ARBA00022694"/>
    </source>
</evidence>
<dbReference type="PROSITE" id="PS51620">
    <property type="entry name" value="SAM_TRM61"/>
    <property type="match status" value="1"/>
</dbReference>
<evidence type="ECO:0000256" key="7">
    <source>
        <dbReference type="SAM" id="MobiDB-lite"/>
    </source>
</evidence>
<evidence type="ECO:0000256" key="2">
    <source>
        <dbReference type="ARBA" id="ARBA00022679"/>
    </source>
</evidence>
<evidence type="ECO:0000256" key="1">
    <source>
        <dbReference type="ARBA" id="ARBA00022603"/>
    </source>
</evidence>
<dbReference type="EC" id="2.1.1.220" evidence="5"/>
<dbReference type="InterPro" id="IPR014816">
    <property type="entry name" value="tRNA_MeTrfase_Gcd14"/>
</dbReference>
<evidence type="ECO:0000259" key="8">
    <source>
        <dbReference type="Pfam" id="PF08704"/>
    </source>
</evidence>
<dbReference type="Pfam" id="PF08704">
    <property type="entry name" value="GCD14"/>
    <property type="match status" value="1"/>
</dbReference>
<dbReference type="AlphaFoldDB" id="A0AAF0BT08"/>
<dbReference type="Proteomes" id="UP001216390">
    <property type="component" value="Chromosome"/>
</dbReference>
<comment type="similarity">
    <text evidence="5">Belongs to the class I-like SAM-binding methyltransferase superfamily. TRM61 family.</text>
</comment>